<feature type="compositionally biased region" description="Low complexity" evidence="1">
    <location>
        <begin position="327"/>
        <end position="350"/>
    </location>
</feature>
<evidence type="ECO:0000313" key="5">
    <source>
        <dbReference type="Proteomes" id="UP000323011"/>
    </source>
</evidence>
<dbReference type="AlphaFoldDB" id="A0A5A8C2N8"/>
<protein>
    <recommendedName>
        <fullName evidence="6">Transcription initiation factor IIF subunit beta</fullName>
    </recommendedName>
</protein>
<name>A0A5A8C2N8_CAFRO</name>
<accession>A0A5A8C2N8</accession>
<evidence type="ECO:0000313" key="4">
    <source>
        <dbReference type="Proteomes" id="UP000322899"/>
    </source>
</evidence>
<evidence type="ECO:0000313" key="3">
    <source>
        <dbReference type="EMBL" id="KAA0177525.1"/>
    </source>
</evidence>
<feature type="compositionally biased region" description="Basic and acidic residues" evidence="1">
    <location>
        <begin position="259"/>
        <end position="276"/>
    </location>
</feature>
<gene>
    <name evidence="3" type="ORF">FNF27_00695</name>
    <name evidence="2" type="ORF">FNF29_07570</name>
</gene>
<comment type="caution">
    <text evidence="2">The sequence shown here is derived from an EMBL/GenBank/DDBJ whole genome shotgun (WGS) entry which is preliminary data.</text>
</comment>
<feature type="region of interest" description="Disordered" evidence="1">
    <location>
        <begin position="259"/>
        <end position="279"/>
    </location>
</feature>
<proteinExistence type="predicted"/>
<feature type="region of interest" description="Disordered" evidence="1">
    <location>
        <begin position="109"/>
        <end position="148"/>
    </location>
</feature>
<keyword evidence="5" id="KW-1185">Reference proteome</keyword>
<evidence type="ECO:0000313" key="2">
    <source>
        <dbReference type="EMBL" id="KAA0147198.1"/>
    </source>
</evidence>
<reference evidence="4 5" key="1">
    <citation type="submission" date="2019-07" db="EMBL/GenBank/DDBJ databases">
        <title>Genomes of Cafeteria roenbergensis.</title>
        <authorList>
            <person name="Fischer M.G."/>
            <person name="Hackl T."/>
            <person name="Roman M."/>
        </authorList>
    </citation>
    <scope>NUCLEOTIDE SEQUENCE [LARGE SCALE GENOMIC DNA]</scope>
    <source>
        <strain evidence="2 5">BVI</strain>
        <strain evidence="3 4">E4-10P</strain>
    </source>
</reference>
<dbReference type="Proteomes" id="UP000323011">
    <property type="component" value="Unassembled WGS sequence"/>
</dbReference>
<dbReference type="EMBL" id="VLTO01000003">
    <property type="protein sequence ID" value="KAA0177525.1"/>
    <property type="molecule type" value="Genomic_DNA"/>
</dbReference>
<dbReference type="Proteomes" id="UP000322899">
    <property type="component" value="Unassembled WGS sequence"/>
</dbReference>
<sequence length="432" mass="45635">MAVPARFTKLDTTNANDELWVLQVPAMLGDLIAAAPPGADLGRLERIQLAYGKSDVLVRLSDSHVPEADRHVTPTDYHVKDGLAVPGRVIRLAGGSAALAGITSIFSEAKPSSSDPAFIARKKRDREADAAEQGQARKGTRMAVSSESASTSGRFVGIRMAEAAEQARKEGKSASSLVTAWEPSVEEAVAKASALPGGTTLFGLFRFRAYYARDQLRSAIQGTEAAPDAASAEQEIRAKCDYLQSGPRRGKWVLKERYRGPDSAKQDPDRPMRELFRPGQGFTRRDLVGSIRTITGIQQLAEDAVDGMLEAGAVVERSAAAAAAAAGDSSSSSSSAAGAAQAGGSSTGGARLYLADESRRPRSVAELLRRRQADGLPLMTAGQVCAALLADLTPLEAEAQLRAVCRGEISSAADVCELDEAKLRAMDEARRA</sequence>
<feature type="region of interest" description="Disordered" evidence="1">
    <location>
        <begin position="327"/>
        <end position="355"/>
    </location>
</feature>
<evidence type="ECO:0000256" key="1">
    <source>
        <dbReference type="SAM" id="MobiDB-lite"/>
    </source>
</evidence>
<dbReference type="EMBL" id="VLTN01000071">
    <property type="protein sequence ID" value="KAA0147198.1"/>
    <property type="molecule type" value="Genomic_DNA"/>
</dbReference>
<evidence type="ECO:0008006" key="6">
    <source>
        <dbReference type="Google" id="ProtNLM"/>
    </source>
</evidence>
<organism evidence="2 5">
    <name type="scientific">Cafeteria roenbergensis</name>
    <name type="common">Marine flagellate</name>
    <dbReference type="NCBI Taxonomy" id="33653"/>
    <lineage>
        <taxon>Eukaryota</taxon>
        <taxon>Sar</taxon>
        <taxon>Stramenopiles</taxon>
        <taxon>Bigyra</taxon>
        <taxon>Opalozoa</taxon>
        <taxon>Bicosoecida</taxon>
        <taxon>Cafeteriaceae</taxon>
        <taxon>Cafeteria</taxon>
    </lineage>
</organism>